<keyword evidence="5" id="KW-1185">Reference proteome</keyword>
<dbReference type="Proteomes" id="UP000016567">
    <property type="component" value="Unassembled WGS sequence"/>
</dbReference>
<dbReference type="RefSeq" id="WP_021711210.1">
    <property type="nucleotide sequence ID" value="NZ_BATL01000077.1"/>
</dbReference>
<dbReference type="Pfam" id="PF03372">
    <property type="entry name" value="Exo_endo_phos"/>
    <property type="match status" value="1"/>
</dbReference>
<dbReference type="CDD" id="cd09078">
    <property type="entry name" value="nSMase"/>
    <property type="match status" value="1"/>
</dbReference>
<name>U3AC14_9VIBR</name>
<dbReference type="AlphaFoldDB" id="U3AC14"/>
<dbReference type="InterPro" id="IPR017766">
    <property type="entry name" value="Sphingomyelinase/PLipase_C"/>
</dbReference>
<dbReference type="InterPro" id="IPR005135">
    <property type="entry name" value="Endo/exonuclease/phosphatase"/>
</dbReference>
<dbReference type="GO" id="GO:0005576">
    <property type="term" value="C:extracellular region"/>
    <property type="evidence" value="ECO:0007669"/>
    <property type="project" value="InterPro"/>
</dbReference>
<accession>U3AC14</accession>
<feature type="domain" description="Endonuclease/exonuclease/phosphatase" evidence="3">
    <location>
        <begin position="169"/>
        <end position="419"/>
    </location>
</feature>
<dbReference type="GO" id="GO:0004767">
    <property type="term" value="F:sphingomyelin phosphodiesterase activity"/>
    <property type="evidence" value="ECO:0007669"/>
    <property type="project" value="InterPro"/>
</dbReference>
<evidence type="ECO:0000256" key="2">
    <source>
        <dbReference type="ARBA" id="ARBA00022801"/>
    </source>
</evidence>
<dbReference type="EMBL" id="BATL01000077">
    <property type="protein sequence ID" value="GAD77471.1"/>
    <property type="molecule type" value="Genomic_DNA"/>
</dbReference>
<dbReference type="InterPro" id="IPR038772">
    <property type="entry name" value="Sph/SMPD2-like"/>
</dbReference>
<evidence type="ECO:0000313" key="5">
    <source>
        <dbReference type="Proteomes" id="UP000016567"/>
    </source>
</evidence>
<dbReference type="InterPro" id="IPR036691">
    <property type="entry name" value="Endo/exonu/phosph_ase_sf"/>
</dbReference>
<evidence type="ECO:0000313" key="4">
    <source>
        <dbReference type="EMBL" id="GAD77471.1"/>
    </source>
</evidence>
<dbReference type="OrthoDB" id="338539at2"/>
<sequence>MDKIFELSILVIVLLFSFICSADTNIYLLNNTEEALTVGVNGNQELIQQIGETQIPPLKYTQIASLTRYSGIESGQDYYFFIFLGYEQLALAIRLHGSVWGTTMTYTLTDPETTHLGEFKSGRAIYRGFKGEYQYYYKAEYTGGYDDIILVVDKTSSLGPKENNNLTVCSYNVWMLSHVGKDMDTRDDLIAGQVKDNDVVFMQEVFRSENDKAIRRTMQTHFPYVSEKLTDHGSNTYDGGVLTFSKYPIVDQSQHVFENCKGTDCAADKGVLYTKIIKDNQPYHLFNLHLGSWNSQGHRDIRMLQVGEIFNYMEQLNLPDDEPIIIGGDFNIAKHKYPLDFEQMLRILKLVEPPLINNIKYSYDSYLNENISYSDESERERLDYLLYVDNGSILASSSKIEAPRNFEEDMWGTWDLSDHFAVRAKFTLPER</sequence>
<dbReference type="SUPFAM" id="SSF56219">
    <property type="entry name" value="DNase I-like"/>
    <property type="match status" value="1"/>
</dbReference>
<dbReference type="PANTHER" id="PTHR16320:SF23">
    <property type="entry name" value="SPHINGOMYELINASE C 1"/>
    <property type="match status" value="1"/>
</dbReference>
<dbReference type="Gene3D" id="3.60.10.10">
    <property type="entry name" value="Endonuclease/exonuclease/phosphatase"/>
    <property type="match status" value="1"/>
</dbReference>
<dbReference type="STRING" id="1219077.VAZ01S_077_00080"/>
<dbReference type="eggNOG" id="COG3568">
    <property type="taxonomic scope" value="Bacteria"/>
</dbReference>
<keyword evidence="1" id="KW-0732">Signal</keyword>
<dbReference type="PANTHER" id="PTHR16320">
    <property type="entry name" value="SPHINGOMYELINASE FAMILY MEMBER"/>
    <property type="match status" value="1"/>
</dbReference>
<evidence type="ECO:0000256" key="1">
    <source>
        <dbReference type="ARBA" id="ARBA00022729"/>
    </source>
</evidence>
<proteinExistence type="predicted"/>
<comment type="caution">
    <text evidence="4">The sequence shown here is derived from an EMBL/GenBank/DDBJ whole genome shotgun (WGS) entry which is preliminary data.</text>
</comment>
<reference evidence="4 5" key="1">
    <citation type="submission" date="2013-09" db="EMBL/GenBank/DDBJ databases">
        <title>Whole genome shotgun sequence of Vibrio azureus NBRC 104587.</title>
        <authorList>
            <person name="Isaki S."/>
            <person name="Hosoyama A."/>
            <person name="Numata M."/>
            <person name="Hashimoto M."/>
            <person name="Hosoyama Y."/>
            <person name="Tsuchikane K."/>
            <person name="Noguchi M."/>
            <person name="Hirakata S."/>
            <person name="Ichikawa N."/>
            <person name="Ohji S."/>
            <person name="Yamazoe A."/>
            <person name="Fujita N."/>
        </authorList>
    </citation>
    <scope>NUCLEOTIDE SEQUENCE [LARGE SCALE GENOMIC DNA]</scope>
    <source>
        <strain evidence="4 5">NBRC 104587</strain>
    </source>
</reference>
<organism evidence="4 5">
    <name type="scientific">Vibrio azureus NBRC 104587</name>
    <dbReference type="NCBI Taxonomy" id="1219077"/>
    <lineage>
        <taxon>Bacteria</taxon>
        <taxon>Pseudomonadati</taxon>
        <taxon>Pseudomonadota</taxon>
        <taxon>Gammaproteobacteria</taxon>
        <taxon>Vibrionales</taxon>
        <taxon>Vibrionaceae</taxon>
        <taxon>Vibrio</taxon>
    </lineage>
</organism>
<keyword evidence="2" id="KW-0378">Hydrolase</keyword>
<evidence type="ECO:0000259" key="3">
    <source>
        <dbReference type="Pfam" id="PF03372"/>
    </source>
</evidence>
<gene>
    <name evidence="4" type="ORF">VAZ01S_077_00080</name>
</gene>
<protein>
    <recommendedName>
        <fullName evidence="3">Endonuclease/exonuclease/phosphatase domain-containing protein</fullName>
    </recommendedName>
</protein>